<organism evidence="2 3">
    <name type="scientific">Sulfitobacter sabulilitoris</name>
    <dbReference type="NCBI Taxonomy" id="2562655"/>
    <lineage>
        <taxon>Bacteria</taxon>
        <taxon>Pseudomonadati</taxon>
        <taxon>Pseudomonadota</taxon>
        <taxon>Alphaproteobacteria</taxon>
        <taxon>Rhodobacterales</taxon>
        <taxon>Roseobacteraceae</taxon>
        <taxon>Sulfitobacter</taxon>
    </lineage>
</organism>
<dbReference type="OrthoDB" id="9809543at2"/>
<feature type="transmembrane region" description="Helical" evidence="1">
    <location>
        <begin position="171"/>
        <end position="197"/>
    </location>
</feature>
<dbReference type="InterPro" id="IPR018692">
    <property type="entry name" value="DUF2189"/>
</dbReference>
<evidence type="ECO:0000313" key="3">
    <source>
        <dbReference type="Proteomes" id="UP000309550"/>
    </source>
</evidence>
<dbReference type="Pfam" id="PF09955">
    <property type="entry name" value="DUF2189"/>
    <property type="match status" value="1"/>
</dbReference>
<gene>
    <name evidence="2" type="ORF">FDT80_00080</name>
</gene>
<feature type="transmembrane region" description="Helical" evidence="1">
    <location>
        <begin position="224"/>
        <end position="250"/>
    </location>
</feature>
<keyword evidence="1" id="KW-1133">Transmembrane helix</keyword>
<reference evidence="2 3" key="1">
    <citation type="submission" date="2019-05" db="EMBL/GenBank/DDBJ databases">
        <title>Sulfitobacter sabulilitoris sp. nov., isolated from a marine sand.</title>
        <authorList>
            <person name="Yoon J.-H."/>
        </authorList>
    </citation>
    <scope>NUCLEOTIDE SEQUENCE [LARGE SCALE GENOMIC DNA]</scope>
    <source>
        <strain evidence="2 3">HSMS-29</strain>
    </source>
</reference>
<proteinExistence type="predicted"/>
<name>A0A5S3QAA1_9RHOB</name>
<dbReference type="EMBL" id="VANS01000001">
    <property type="protein sequence ID" value="TMM54042.1"/>
    <property type="molecule type" value="Genomic_DNA"/>
</dbReference>
<dbReference type="RefSeq" id="WP_138660216.1">
    <property type="nucleotide sequence ID" value="NZ_VANS01000001.1"/>
</dbReference>
<comment type="caution">
    <text evidence="2">The sequence shown here is derived from an EMBL/GenBank/DDBJ whole genome shotgun (WGS) entry which is preliminary data.</text>
</comment>
<feature type="transmembrane region" description="Helical" evidence="1">
    <location>
        <begin position="69"/>
        <end position="91"/>
    </location>
</feature>
<feature type="transmembrane region" description="Helical" evidence="1">
    <location>
        <begin position="112"/>
        <end position="135"/>
    </location>
</feature>
<evidence type="ECO:0000313" key="2">
    <source>
        <dbReference type="EMBL" id="TMM54042.1"/>
    </source>
</evidence>
<accession>A0A5S3QAA1</accession>
<feature type="transmembrane region" description="Helical" evidence="1">
    <location>
        <begin position="45"/>
        <end position="63"/>
    </location>
</feature>
<sequence>MTDFHVLSPGRHAPPQVTLRRITMRDVFGALADGWDDFMARPSHYFFVAVLYPFMAFALYFWVSRGNALQLIYPMITGFALLGPVAALGFYEISRRREQGLDDRWRHALGVLRSPALPAIAVLGLWLLILFLAWIYTAEALYNATMGPGRAVGLGDMLWQIMTTRAGWTLIVLGNLLGAVFALVTLCTTAIAFPLLLDRDVGLVTAVSASTRAVLDNPGPMLGWGLIVAGCLALGALTLMIGLIIVLPVLGHATWHLYRALVPAPPGGPGGQQAPD</sequence>
<keyword evidence="1" id="KW-0472">Membrane</keyword>
<keyword evidence="1" id="KW-0812">Transmembrane</keyword>
<evidence type="ECO:0000256" key="1">
    <source>
        <dbReference type="SAM" id="Phobius"/>
    </source>
</evidence>
<dbReference type="Proteomes" id="UP000309550">
    <property type="component" value="Unassembled WGS sequence"/>
</dbReference>
<keyword evidence="3" id="KW-1185">Reference proteome</keyword>
<dbReference type="AlphaFoldDB" id="A0A5S3QAA1"/>
<protein>
    <submittedName>
        <fullName evidence="2">DUF2189 domain-containing protein</fullName>
    </submittedName>
</protein>